<keyword evidence="1" id="KW-0472">Membrane</keyword>
<evidence type="ECO:0000313" key="2">
    <source>
        <dbReference type="EMBL" id="KAK3285849.1"/>
    </source>
</evidence>
<accession>A0AAE0GWV5</accession>
<gene>
    <name evidence="2" type="ORF">CYMTET_6560</name>
</gene>
<reference evidence="2 3" key="1">
    <citation type="journal article" date="2015" name="Genome Biol. Evol.">
        <title>Comparative Genomics of a Bacterivorous Green Alga Reveals Evolutionary Causalities and Consequences of Phago-Mixotrophic Mode of Nutrition.</title>
        <authorList>
            <person name="Burns J.A."/>
            <person name="Paasch A."/>
            <person name="Narechania A."/>
            <person name="Kim E."/>
        </authorList>
    </citation>
    <scope>NUCLEOTIDE SEQUENCE [LARGE SCALE GENOMIC DNA]</scope>
    <source>
        <strain evidence="2 3">PLY_AMNH</strain>
    </source>
</reference>
<feature type="transmembrane region" description="Helical" evidence="1">
    <location>
        <begin position="144"/>
        <end position="167"/>
    </location>
</feature>
<protein>
    <submittedName>
        <fullName evidence="2">Uncharacterized protein</fullName>
    </submittedName>
</protein>
<evidence type="ECO:0000313" key="3">
    <source>
        <dbReference type="Proteomes" id="UP001190700"/>
    </source>
</evidence>
<sequence>MALCHACTRQPRTTAWSHSQLRWSSDGAPAVVRSGRAAGGVDVSACRFAVEESREDSGDEEMDVQEELWQLRSQIGKAVTFGTVCAKMQERHLARSAPAGYAAQVYAPTAEAFPGGVGLVPVGAVRPHQVVGCGAPPFGFRPHFIMLACFIIGLLTTFGIAGVTAGLGDVIDMDNGNSVTEDPGVCIGATCLYSGVDSLSPEIRQQVLQLFAAAGRW</sequence>
<keyword evidence="3" id="KW-1185">Reference proteome</keyword>
<comment type="caution">
    <text evidence="2">The sequence shown here is derived from an EMBL/GenBank/DDBJ whole genome shotgun (WGS) entry which is preliminary data.</text>
</comment>
<proteinExistence type="predicted"/>
<keyword evidence="1" id="KW-1133">Transmembrane helix</keyword>
<dbReference type="EMBL" id="LGRX02001605">
    <property type="protein sequence ID" value="KAK3285849.1"/>
    <property type="molecule type" value="Genomic_DNA"/>
</dbReference>
<organism evidence="2 3">
    <name type="scientific">Cymbomonas tetramitiformis</name>
    <dbReference type="NCBI Taxonomy" id="36881"/>
    <lineage>
        <taxon>Eukaryota</taxon>
        <taxon>Viridiplantae</taxon>
        <taxon>Chlorophyta</taxon>
        <taxon>Pyramimonadophyceae</taxon>
        <taxon>Pyramimonadales</taxon>
        <taxon>Pyramimonadaceae</taxon>
        <taxon>Cymbomonas</taxon>
    </lineage>
</organism>
<name>A0AAE0GWV5_9CHLO</name>
<evidence type="ECO:0000256" key="1">
    <source>
        <dbReference type="SAM" id="Phobius"/>
    </source>
</evidence>
<dbReference type="Proteomes" id="UP001190700">
    <property type="component" value="Unassembled WGS sequence"/>
</dbReference>
<keyword evidence="1" id="KW-0812">Transmembrane</keyword>
<dbReference type="AlphaFoldDB" id="A0AAE0GWV5"/>